<proteinExistence type="inferred from homology"/>
<keyword evidence="2 6" id="KW-0479">Metal-binding</keyword>
<dbReference type="SUPFAM" id="SSF55486">
    <property type="entry name" value="Metalloproteases ('zincins'), catalytic domain"/>
    <property type="match status" value="1"/>
</dbReference>
<dbReference type="PANTHER" id="PTHR11804">
    <property type="entry name" value="PROTEASE M3 THIMET OLIGOPEPTIDASE-RELATED"/>
    <property type="match status" value="1"/>
</dbReference>
<evidence type="ECO:0000313" key="10">
    <source>
        <dbReference type="Proteomes" id="UP001446205"/>
    </source>
</evidence>
<dbReference type="Gene3D" id="1.20.140.70">
    <property type="entry name" value="Oligopeptidase f, N-terminal domain"/>
    <property type="match status" value="1"/>
</dbReference>
<comment type="caution">
    <text evidence="9">The sequence shown here is derived from an EMBL/GenBank/DDBJ whole genome shotgun (WGS) entry which is preliminary data.</text>
</comment>
<dbReference type="CDD" id="cd09610">
    <property type="entry name" value="M3B_PepF"/>
    <property type="match status" value="1"/>
</dbReference>
<reference evidence="9 10" key="1">
    <citation type="submission" date="2024-04" db="EMBL/GenBank/DDBJ databases">
        <authorList>
            <person name="Abashina T."/>
            <person name="Shaikin A."/>
        </authorList>
    </citation>
    <scope>NUCLEOTIDE SEQUENCE [LARGE SCALE GENOMIC DNA]</scope>
    <source>
        <strain evidence="9 10">AAFK</strain>
    </source>
</reference>
<keyword evidence="10" id="KW-1185">Reference proteome</keyword>
<accession>A0ABU9D590</accession>
<sequence length="596" mass="67905">MSNAAEQKTGAEVIRWNLADLYENLDDPKLRDDLTWASQMAEQFGQDYRRDFATLSSQELLKAVETLEAIHSRVGRAGAFLYLNYATHTDDPRYGAALQRFEEDATAIQQHLIFFELAWNALDDDVAARLLEDPALSRYRHHLESARRYRPHLLSEPEEKILAEKNVTGRALWDRLFEETLTDLRFEVKGQQMTEQEVLALLSNPDRDTRRAAADALTTGLQSRLRTLTSVFNAMLADKALDDRLRHYPHWLADRNLSNEASDSMVEALIQAVVAGYPLVARYYRLKARLLGVGQLEDYDRYAPIPGADRRYSWEECREIVLGAFTDFSPEIGGIVREFFDKNWIDAALQPGKRGGAFAHPVTPDAHPYVFVNYTGSVRDVMTVAHELGHGVHQYLARSQGYFNANTPLTTAETASVFGEMLTFERLMRDESDPRRRLGLLCGKIEDTFATVFRQIAMNRFEDAMHTARRSEGELSSERLSELWMETQAPQFEDAVHLREGYRIWWSYIPHFIGSPGYVYAYAFGELLTLALIQRYHEQGQDFVPRYTEMLRLGGSRSPEAVAAVTGVDLKDPDFWSRGLAYMEGMVSEAERLAGG</sequence>
<dbReference type="Gene3D" id="1.10.1370.20">
    <property type="entry name" value="Oligoendopeptidase f, C-terminal domain"/>
    <property type="match status" value="1"/>
</dbReference>
<dbReference type="PANTHER" id="PTHR11804:SF5">
    <property type="entry name" value="OLIGOENDOPEPTIDASE F"/>
    <property type="match status" value="1"/>
</dbReference>
<evidence type="ECO:0000259" key="7">
    <source>
        <dbReference type="Pfam" id="PF01432"/>
    </source>
</evidence>
<dbReference type="InterPro" id="IPR045090">
    <property type="entry name" value="Pept_M3A_M3B"/>
</dbReference>
<comment type="cofactor">
    <cofactor evidence="6">
        <name>Zn(2+)</name>
        <dbReference type="ChEBI" id="CHEBI:29105"/>
    </cofactor>
    <text evidence="6">Binds 1 zinc ion.</text>
</comment>
<feature type="domain" description="Peptidase M3A/M3B catalytic" evidence="7">
    <location>
        <begin position="201"/>
        <end position="580"/>
    </location>
</feature>
<evidence type="ECO:0000256" key="5">
    <source>
        <dbReference type="ARBA" id="ARBA00023049"/>
    </source>
</evidence>
<organism evidence="9 10">
    <name type="scientific">Thermithiobacillus plumbiphilus</name>
    <dbReference type="NCBI Taxonomy" id="1729899"/>
    <lineage>
        <taxon>Bacteria</taxon>
        <taxon>Pseudomonadati</taxon>
        <taxon>Pseudomonadota</taxon>
        <taxon>Acidithiobacillia</taxon>
        <taxon>Acidithiobacillales</taxon>
        <taxon>Thermithiobacillaceae</taxon>
        <taxon>Thermithiobacillus</taxon>
    </lineage>
</organism>
<dbReference type="InterPro" id="IPR001567">
    <property type="entry name" value="Pept_M3A_M3B_dom"/>
</dbReference>
<name>A0ABU9D590_9PROT</name>
<dbReference type="RefSeq" id="WP_341369783.1">
    <property type="nucleotide sequence ID" value="NZ_JBBPCO010000002.1"/>
</dbReference>
<dbReference type="Pfam" id="PF01432">
    <property type="entry name" value="Peptidase_M3"/>
    <property type="match status" value="1"/>
</dbReference>
<keyword evidence="3 6" id="KW-0378">Hydrolase</keyword>
<keyword evidence="5 6" id="KW-0482">Metalloprotease</keyword>
<dbReference type="NCBIfam" id="TIGR02290">
    <property type="entry name" value="M3_fam_3"/>
    <property type="match status" value="1"/>
</dbReference>
<protein>
    <submittedName>
        <fullName evidence="9">M3 family oligoendopeptidase</fullName>
        <ecNumber evidence="9">3.4.-.-</ecNumber>
    </submittedName>
</protein>
<feature type="domain" description="Oligopeptidase F N-terminal" evidence="8">
    <location>
        <begin position="119"/>
        <end position="186"/>
    </location>
</feature>
<dbReference type="Pfam" id="PF08439">
    <property type="entry name" value="Peptidase_M3_N"/>
    <property type="match status" value="1"/>
</dbReference>
<evidence type="ECO:0000313" key="9">
    <source>
        <dbReference type="EMBL" id="MEK8088717.1"/>
    </source>
</evidence>
<evidence type="ECO:0000259" key="8">
    <source>
        <dbReference type="Pfam" id="PF08439"/>
    </source>
</evidence>
<comment type="similarity">
    <text evidence="6">Belongs to the peptidase M3 family.</text>
</comment>
<dbReference type="Proteomes" id="UP001446205">
    <property type="component" value="Unassembled WGS sequence"/>
</dbReference>
<dbReference type="GO" id="GO:0016787">
    <property type="term" value="F:hydrolase activity"/>
    <property type="evidence" value="ECO:0007669"/>
    <property type="project" value="UniProtKB-KW"/>
</dbReference>
<evidence type="ECO:0000256" key="1">
    <source>
        <dbReference type="ARBA" id="ARBA00022670"/>
    </source>
</evidence>
<evidence type="ECO:0000256" key="6">
    <source>
        <dbReference type="RuleBase" id="RU003435"/>
    </source>
</evidence>
<dbReference type="InterPro" id="IPR042088">
    <property type="entry name" value="OligoPept_F_C"/>
</dbReference>
<evidence type="ECO:0000256" key="4">
    <source>
        <dbReference type="ARBA" id="ARBA00022833"/>
    </source>
</evidence>
<evidence type="ECO:0000256" key="3">
    <source>
        <dbReference type="ARBA" id="ARBA00022801"/>
    </source>
</evidence>
<dbReference type="InterPro" id="IPR013647">
    <property type="entry name" value="OligopepF_N_dom"/>
</dbReference>
<dbReference type="EMBL" id="JBBPCO010000002">
    <property type="protein sequence ID" value="MEK8088717.1"/>
    <property type="molecule type" value="Genomic_DNA"/>
</dbReference>
<keyword evidence="1 6" id="KW-0645">Protease</keyword>
<gene>
    <name evidence="9" type="ORF">WOB96_02955</name>
</gene>
<dbReference type="EC" id="3.4.-.-" evidence="9"/>
<evidence type="ECO:0000256" key="2">
    <source>
        <dbReference type="ARBA" id="ARBA00022723"/>
    </source>
</evidence>
<keyword evidence="4 6" id="KW-0862">Zinc</keyword>
<dbReference type="InterPro" id="IPR011977">
    <property type="entry name" value="Pept_M3B_clade3"/>
</dbReference>